<proteinExistence type="inferred from homology"/>
<evidence type="ECO:0000256" key="1">
    <source>
        <dbReference type="ARBA" id="ARBA00005046"/>
    </source>
</evidence>
<dbReference type="Gene3D" id="3.90.1170.40">
    <property type="entry name" value="Molybdopterin biosynthesis MoaE subunit"/>
    <property type="match status" value="1"/>
</dbReference>
<keyword evidence="5" id="KW-0808">Transferase</keyword>
<dbReference type="FunFam" id="3.90.1170.40:FF:000003">
    <property type="entry name" value="Molybdopterin converting factor subunit 2"/>
    <property type="match status" value="1"/>
</dbReference>
<organism evidence="13 14">
    <name type="scientific">Paenibacillus glucanolyticus</name>
    <dbReference type="NCBI Taxonomy" id="59843"/>
    <lineage>
        <taxon>Bacteria</taxon>
        <taxon>Bacillati</taxon>
        <taxon>Bacillota</taxon>
        <taxon>Bacilli</taxon>
        <taxon>Bacillales</taxon>
        <taxon>Paenibacillaceae</taxon>
        <taxon>Paenibacillus</taxon>
    </lineage>
</organism>
<dbReference type="Gene3D" id="3.10.20.30">
    <property type="match status" value="1"/>
</dbReference>
<evidence type="ECO:0000256" key="2">
    <source>
        <dbReference type="ARBA" id="ARBA00005426"/>
    </source>
</evidence>
<accession>A0A163FF32</accession>
<keyword evidence="14" id="KW-1185">Reference proteome</keyword>
<dbReference type="CDD" id="cd00756">
    <property type="entry name" value="MoaE"/>
    <property type="match status" value="1"/>
</dbReference>
<name>A0A163FF32_9BACL</name>
<comment type="pathway">
    <text evidence="1">Cofactor biosynthesis; molybdopterin biosynthesis.</text>
</comment>
<dbReference type="InterPro" id="IPR016155">
    <property type="entry name" value="Mopterin_synth/thiamin_S_b"/>
</dbReference>
<comment type="similarity">
    <text evidence="2">Belongs to the MoaE family.</text>
</comment>
<dbReference type="OrthoDB" id="9803224at2"/>
<comment type="catalytic activity">
    <reaction evidence="12">
        <text>2 [molybdopterin-synthase sulfur-carrier protein]-C-terminal-Gly-aminoethanethioate + cyclic pyranopterin phosphate + H2O = molybdopterin + 2 [molybdopterin-synthase sulfur-carrier protein]-C-terminal Gly-Gly + 2 H(+)</text>
        <dbReference type="Rhea" id="RHEA:26333"/>
        <dbReference type="Rhea" id="RHEA-COMP:12202"/>
        <dbReference type="Rhea" id="RHEA-COMP:19907"/>
        <dbReference type="ChEBI" id="CHEBI:15377"/>
        <dbReference type="ChEBI" id="CHEBI:15378"/>
        <dbReference type="ChEBI" id="CHEBI:58698"/>
        <dbReference type="ChEBI" id="CHEBI:59648"/>
        <dbReference type="ChEBI" id="CHEBI:90778"/>
        <dbReference type="ChEBI" id="CHEBI:232372"/>
        <dbReference type="EC" id="2.8.1.12"/>
    </reaction>
</comment>
<dbReference type="InterPro" id="IPR036563">
    <property type="entry name" value="MoaE_sf"/>
</dbReference>
<dbReference type="Proteomes" id="UP000076796">
    <property type="component" value="Unassembled WGS sequence"/>
</dbReference>
<dbReference type="NCBIfam" id="TIGR01682">
    <property type="entry name" value="moaD"/>
    <property type="match status" value="1"/>
</dbReference>
<evidence type="ECO:0000256" key="11">
    <source>
        <dbReference type="ARBA" id="ARBA00032474"/>
    </source>
</evidence>
<dbReference type="InterPro" id="IPR003448">
    <property type="entry name" value="Mopterin_biosynth_MoaE"/>
</dbReference>
<evidence type="ECO:0000256" key="4">
    <source>
        <dbReference type="ARBA" id="ARBA00013858"/>
    </source>
</evidence>
<sequence length="245" mass="26383">MSTTIPLLLFAGLADRIGTSSLAFNVPGLPLTAGELKSLLSEAYPHAKSQIATAFVAVNQEYALSDQLIQIGDEVALIPPVSGGDGTEGDAPDSKSSTDGNCLITYDKLSVEEAVAKVHDANHGATLSFIGTTREMTGEMRTVTLEYEAYIPMALKEMQQICADILSQWPGTQCAISHRIGTVGIGETSVVIAVSSPHRASCYDASRYAIEQLKRSVPIWKKEIWDDGSEWKGPQTGPWDPMIRQ</sequence>
<dbReference type="AlphaFoldDB" id="A0A163FF32"/>
<dbReference type="Pfam" id="PF02391">
    <property type="entry name" value="MoaE"/>
    <property type="match status" value="1"/>
</dbReference>
<evidence type="ECO:0000256" key="8">
    <source>
        <dbReference type="ARBA" id="ARBA00029745"/>
    </source>
</evidence>
<evidence type="ECO:0000256" key="7">
    <source>
        <dbReference type="ARBA" id="ARBA00026066"/>
    </source>
</evidence>
<dbReference type="CDD" id="cd00754">
    <property type="entry name" value="Ubl_MoaD"/>
    <property type="match status" value="1"/>
</dbReference>
<evidence type="ECO:0000313" key="13">
    <source>
        <dbReference type="EMBL" id="KZS44344.1"/>
    </source>
</evidence>
<reference evidence="13" key="1">
    <citation type="journal article" date="2016" name="Genome Announc.">
        <title>Draft genomes of two strains of Paenibacillus glucanolyticus with capability to degrade lignocellulose.</title>
        <authorList>
            <person name="Mathews S.L."/>
            <person name="Pawlak J."/>
            <person name="Grunden A.M."/>
        </authorList>
    </citation>
    <scope>NUCLEOTIDE SEQUENCE [LARGE SCALE GENOMIC DNA]</scope>
    <source>
        <strain evidence="13">SLM1</strain>
    </source>
</reference>
<comment type="caution">
    <text evidence="13">The sequence shown here is derived from an EMBL/GenBank/DDBJ whole genome shotgun (WGS) entry which is preliminary data.</text>
</comment>
<protein>
    <recommendedName>
        <fullName evidence="4">Molybdopterin synthase catalytic subunit</fullName>
        <ecNumber evidence="3">2.8.1.12</ecNumber>
    </recommendedName>
    <alternativeName>
        <fullName evidence="10">MPT synthase subunit 2</fullName>
    </alternativeName>
    <alternativeName>
        <fullName evidence="8">Molybdenum cofactor biosynthesis protein E</fullName>
    </alternativeName>
    <alternativeName>
        <fullName evidence="9">Molybdopterin-converting factor large subunit</fullName>
    </alternativeName>
    <alternativeName>
        <fullName evidence="11">Molybdopterin-converting factor subunit 2</fullName>
    </alternativeName>
</protein>
<dbReference type="InterPro" id="IPR012675">
    <property type="entry name" value="Beta-grasp_dom_sf"/>
</dbReference>
<dbReference type="EMBL" id="LWMH01000002">
    <property type="protein sequence ID" value="KZS44344.1"/>
    <property type="molecule type" value="Genomic_DNA"/>
</dbReference>
<gene>
    <name evidence="13" type="ORF">AWU65_30255</name>
</gene>
<dbReference type="GO" id="GO:0030366">
    <property type="term" value="F:molybdopterin synthase activity"/>
    <property type="evidence" value="ECO:0007669"/>
    <property type="project" value="UniProtKB-EC"/>
</dbReference>
<comment type="subunit">
    <text evidence="7">Heterotetramer of 2 MoaD subunits and 2 MoaE subunits. Also stable as homodimer. The enzyme changes between these two forms during catalysis.</text>
</comment>
<dbReference type="GeneID" id="97554060"/>
<keyword evidence="6" id="KW-0501">Molybdenum cofactor biosynthesis</keyword>
<dbReference type="GO" id="GO:0006777">
    <property type="term" value="P:Mo-molybdopterin cofactor biosynthetic process"/>
    <property type="evidence" value="ECO:0007669"/>
    <property type="project" value="UniProtKB-KW"/>
</dbReference>
<dbReference type="SUPFAM" id="SSF54690">
    <property type="entry name" value="Molybdopterin synthase subunit MoaE"/>
    <property type="match status" value="1"/>
</dbReference>
<dbReference type="InterPro" id="IPR003749">
    <property type="entry name" value="ThiS/MoaD-like"/>
</dbReference>
<evidence type="ECO:0000256" key="3">
    <source>
        <dbReference type="ARBA" id="ARBA00011950"/>
    </source>
</evidence>
<dbReference type="PANTHER" id="PTHR23404">
    <property type="entry name" value="MOLYBDOPTERIN SYNTHASE RELATED"/>
    <property type="match status" value="1"/>
</dbReference>
<dbReference type="STRING" id="59843.A3958_02510"/>
<dbReference type="RefSeq" id="WP_063480373.1">
    <property type="nucleotide sequence ID" value="NZ_CP147845.1"/>
</dbReference>
<evidence type="ECO:0000256" key="9">
    <source>
        <dbReference type="ARBA" id="ARBA00030407"/>
    </source>
</evidence>
<evidence type="ECO:0000256" key="12">
    <source>
        <dbReference type="ARBA" id="ARBA00049878"/>
    </source>
</evidence>
<dbReference type="EC" id="2.8.1.12" evidence="3"/>
<evidence type="ECO:0000256" key="10">
    <source>
        <dbReference type="ARBA" id="ARBA00030781"/>
    </source>
</evidence>
<dbReference type="SUPFAM" id="SSF54285">
    <property type="entry name" value="MoaD/ThiS"/>
    <property type="match status" value="1"/>
</dbReference>
<evidence type="ECO:0000256" key="5">
    <source>
        <dbReference type="ARBA" id="ARBA00022679"/>
    </source>
</evidence>
<evidence type="ECO:0000313" key="14">
    <source>
        <dbReference type="Proteomes" id="UP000076796"/>
    </source>
</evidence>
<evidence type="ECO:0000256" key="6">
    <source>
        <dbReference type="ARBA" id="ARBA00023150"/>
    </source>
</evidence>
<dbReference type="Pfam" id="PF02597">
    <property type="entry name" value="ThiS"/>
    <property type="match status" value="1"/>
</dbReference>